<feature type="region of interest" description="Disordered" evidence="1">
    <location>
        <begin position="1"/>
        <end position="20"/>
    </location>
</feature>
<reference evidence="2 3" key="1">
    <citation type="submission" date="2016-03" db="EMBL/GenBank/DDBJ databases">
        <authorList>
            <person name="Ploux O."/>
        </authorList>
    </citation>
    <scope>NUCLEOTIDE SEQUENCE [LARGE SCALE GENOMIC DNA]</scope>
    <source>
        <strain evidence="2 3">URUG2</strain>
    </source>
</reference>
<feature type="region of interest" description="Disordered" evidence="1">
    <location>
        <begin position="186"/>
        <end position="207"/>
    </location>
</feature>
<gene>
    <name evidence="2" type="ORF">RCC_10073</name>
</gene>
<proteinExistence type="predicted"/>
<accession>A0A2D3VLA9</accession>
<evidence type="ECO:0000313" key="2">
    <source>
        <dbReference type="EMBL" id="CZT24349.1"/>
    </source>
</evidence>
<dbReference type="Proteomes" id="UP000225277">
    <property type="component" value="Unassembled WGS sequence"/>
</dbReference>
<feature type="region of interest" description="Disordered" evidence="1">
    <location>
        <begin position="125"/>
        <end position="150"/>
    </location>
</feature>
<dbReference type="RefSeq" id="XP_023631073.1">
    <property type="nucleotide sequence ID" value="XM_023775305.1"/>
</dbReference>
<dbReference type="EMBL" id="FJUY01000020">
    <property type="protein sequence ID" value="CZT24349.1"/>
    <property type="molecule type" value="Genomic_DNA"/>
</dbReference>
<evidence type="ECO:0000313" key="3">
    <source>
        <dbReference type="Proteomes" id="UP000225277"/>
    </source>
</evidence>
<protein>
    <submittedName>
        <fullName evidence="2">Uncharacterized protein</fullName>
    </submittedName>
</protein>
<keyword evidence="3" id="KW-1185">Reference proteome</keyword>
<organism evidence="2 3">
    <name type="scientific">Ramularia collo-cygni</name>
    <dbReference type="NCBI Taxonomy" id="112498"/>
    <lineage>
        <taxon>Eukaryota</taxon>
        <taxon>Fungi</taxon>
        <taxon>Dikarya</taxon>
        <taxon>Ascomycota</taxon>
        <taxon>Pezizomycotina</taxon>
        <taxon>Dothideomycetes</taxon>
        <taxon>Dothideomycetidae</taxon>
        <taxon>Mycosphaerellales</taxon>
        <taxon>Mycosphaerellaceae</taxon>
        <taxon>Ramularia</taxon>
    </lineage>
</organism>
<dbReference type="GeneID" id="35605123"/>
<feature type="compositionally biased region" description="Basic residues" evidence="1">
    <location>
        <begin position="1"/>
        <end position="13"/>
    </location>
</feature>
<evidence type="ECO:0000256" key="1">
    <source>
        <dbReference type="SAM" id="MobiDB-lite"/>
    </source>
</evidence>
<name>A0A2D3VLA9_9PEZI</name>
<dbReference type="AlphaFoldDB" id="A0A2D3VLA9"/>
<sequence>MARHNASRRRREIKNHQLGGLPGLRPKVLRATKAMIRYTAAELREIHAERPDEMPWHVNKILEIQYIITGKPARQASAEKQIKDAKLKAGARQHDRPQCLQCAKLAYWDLDFCGSCLVAEARPRKLEEQERRAKEKERRAEEEKRRAEERVNRRVNVRTLELLGPTARGFCYATGVTATIMHSMLTRHGKQSRNPSFRQHDPSQGAE</sequence>